<keyword evidence="2" id="KW-1185">Reference proteome</keyword>
<dbReference type="AlphaFoldDB" id="A0A9P3FFA5"/>
<dbReference type="EMBL" id="BOLY01000005">
    <property type="protein sequence ID" value="GIZ45226.1"/>
    <property type="molecule type" value="Genomic_DNA"/>
</dbReference>
<dbReference type="GeneID" id="68293980"/>
<dbReference type="RefSeq" id="XP_044659713.1">
    <property type="nucleotide sequence ID" value="XM_044803778.1"/>
</dbReference>
<organism evidence="1 2">
    <name type="scientific">Cercospora kikuchii</name>
    <dbReference type="NCBI Taxonomy" id="84275"/>
    <lineage>
        <taxon>Eukaryota</taxon>
        <taxon>Fungi</taxon>
        <taxon>Dikarya</taxon>
        <taxon>Ascomycota</taxon>
        <taxon>Pezizomycotina</taxon>
        <taxon>Dothideomycetes</taxon>
        <taxon>Dothideomycetidae</taxon>
        <taxon>Mycosphaerellales</taxon>
        <taxon>Mycosphaerellaceae</taxon>
        <taxon>Cercospora</taxon>
    </lineage>
</organism>
<accession>A0A9P3FFA5</accession>
<sequence>MSYELVTYQCLHFKIVSQHPYNFYEEDDYSIEGLLSTPTDSQRRSNTACDAAECEDISGVEWAKRVNEAIAKSKTYFSLAVNRYLDIGFRYHNIPMGCRFVTLNDPLCRLAHQQFGVEICAWDDDDFFDCWQDTLRTFPDLACKISASMDEDSRIKMAKVVHEIRVAVNGIVGRMLELEEGVRRIDGLQQDLKQTELWSDIVVKPSMKRGRTGRRDTRALRGPVSPGDVFARATFKAWEGRIAGLWDAFYMT</sequence>
<name>A0A9P3FFA5_9PEZI</name>
<proteinExistence type="predicted"/>
<gene>
    <name evidence="1" type="ORF">CKM354_000840500</name>
</gene>
<evidence type="ECO:0000313" key="1">
    <source>
        <dbReference type="EMBL" id="GIZ45226.1"/>
    </source>
</evidence>
<evidence type="ECO:0000313" key="2">
    <source>
        <dbReference type="Proteomes" id="UP000825890"/>
    </source>
</evidence>
<comment type="caution">
    <text evidence="1">The sequence shown here is derived from an EMBL/GenBank/DDBJ whole genome shotgun (WGS) entry which is preliminary data.</text>
</comment>
<reference evidence="1 2" key="1">
    <citation type="submission" date="2021-01" db="EMBL/GenBank/DDBJ databases">
        <title>Cercospora kikuchii MAFF 305040 whole genome shotgun sequence.</title>
        <authorList>
            <person name="Kashiwa T."/>
            <person name="Suzuki T."/>
        </authorList>
    </citation>
    <scope>NUCLEOTIDE SEQUENCE [LARGE SCALE GENOMIC DNA]</scope>
    <source>
        <strain evidence="1 2">MAFF 305040</strain>
    </source>
</reference>
<protein>
    <submittedName>
        <fullName evidence="1">Uncharacterized protein</fullName>
    </submittedName>
</protein>
<dbReference type="OrthoDB" id="3641039at2759"/>
<dbReference type="Proteomes" id="UP000825890">
    <property type="component" value="Unassembled WGS sequence"/>
</dbReference>